<reference evidence="2" key="1">
    <citation type="journal article" date="2019" name="Int. J. Syst. Evol. Microbiol.">
        <title>The Global Catalogue of Microorganisms (GCM) 10K type strain sequencing project: providing services to taxonomists for standard genome sequencing and annotation.</title>
        <authorList>
            <consortium name="The Broad Institute Genomics Platform"/>
            <consortium name="The Broad Institute Genome Sequencing Center for Infectious Disease"/>
            <person name="Wu L."/>
            <person name="Ma J."/>
        </authorList>
    </citation>
    <scope>NUCLEOTIDE SEQUENCE [LARGE SCALE GENOMIC DNA]</scope>
    <source>
        <strain evidence="2">JCM 9687</strain>
    </source>
</reference>
<dbReference type="Gene3D" id="3.40.50.11590">
    <property type="match status" value="1"/>
</dbReference>
<accession>A0ABP6RM62</accession>
<dbReference type="EMBL" id="BAAAYK010000038">
    <property type="protein sequence ID" value="GAA3355177.1"/>
    <property type="molecule type" value="Genomic_DNA"/>
</dbReference>
<dbReference type="Proteomes" id="UP001500483">
    <property type="component" value="Unassembled WGS sequence"/>
</dbReference>
<dbReference type="SUPFAM" id="SSF159713">
    <property type="entry name" value="Dhaf3308-like"/>
    <property type="match status" value="1"/>
</dbReference>
<gene>
    <name evidence="1" type="ORF">GCM10020366_14220</name>
</gene>
<name>A0ABP6RM62_9PSEU</name>
<evidence type="ECO:0000313" key="2">
    <source>
        <dbReference type="Proteomes" id="UP001500483"/>
    </source>
</evidence>
<protein>
    <recommendedName>
        <fullName evidence="3">Heavy-metal chelation domain-containing protein</fullName>
    </recommendedName>
</protein>
<evidence type="ECO:0000313" key="1">
    <source>
        <dbReference type="EMBL" id="GAA3355177.1"/>
    </source>
</evidence>
<sequence>MKDAFLSLDGFAAAVGEGFAGDEVGEAEVSVGFLTQQGVRHSGRGRSYRNHVLSLRVEDAVGSCAVEPGELTDEQVVDCVGAPVGRLLRHPLPAVRTAALDAYLMWRFPHHEHAEQVALERGNSLRKSLQRAELVVDLLPDQVNRVLVVGVVNSLLHRLRHRDLDYVPCDRKGGSTEWDEPIVGDAMAAVDGCDAVLATGMLAAGDTFAPLLEHVRATGKPLVMFAQTASAILPWFIGSGVTAVSAEPYPFFWLDGGPGSIYRHRAPITPTGKDPR</sequence>
<comment type="caution">
    <text evidence="1">The sequence shown here is derived from an EMBL/GenBank/DDBJ whole genome shotgun (WGS) entry which is preliminary data.</text>
</comment>
<proteinExistence type="predicted"/>
<evidence type="ECO:0008006" key="3">
    <source>
        <dbReference type="Google" id="ProtNLM"/>
    </source>
</evidence>
<dbReference type="RefSeq" id="WP_258347500.1">
    <property type="nucleotide sequence ID" value="NZ_BAAAYK010000038.1"/>
</dbReference>
<keyword evidence="2" id="KW-1185">Reference proteome</keyword>
<organism evidence="1 2">
    <name type="scientific">Saccharopolyspora gregorii</name>
    <dbReference type="NCBI Taxonomy" id="33914"/>
    <lineage>
        <taxon>Bacteria</taxon>
        <taxon>Bacillati</taxon>
        <taxon>Actinomycetota</taxon>
        <taxon>Actinomycetes</taxon>
        <taxon>Pseudonocardiales</taxon>
        <taxon>Pseudonocardiaceae</taxon>
        <taxon>Saccharopolyspora</taxon>
    </lineage>
</organism>